<dbReference type="Gene3D" id="3.30.160.20">
    <property type="match status" value="1"/>
</dbReference>
<dbReference type="EC" id="3.1.1.29" evidence="4"/>
<keyword evidence="5" id="KW-1185">Reference proteome</keyword>
<dbReference type="InterPro" id="IPR000352">
    <property type="entry name" value="Pep_chain_release_fac_I"/>
</dbReference>
<name>A0A6N7EHZ6_9MICO</name>
<dbReference type="PANTHER" id="PTHR47814">
    <property type="entry name" value="PEPTIDYL-TRNA HYDROLASE ARFB"/>
    <property type="match status" value="1"/>
</dbReference>
<evidence type="ECO:0000313" key="5">
    <source>
        <dbReference type="Proteomes" id="UP000437709"/>
    </source>
</evidence>
<accession>A0A6N7EHZ6</accession>
<feature type="domain" description="Prokaryotic-type class I peptide chain release factors" evidence="3">
    <location>
        <begin position="13"/>
        <end position="138"/>
    </location>
</feature>
<dbReference type="PANTHER" id="PTHR47814:SF1">
    <property type="entry name" value="PEPTIDYL-TRNA HYDROLASE ARFB"/>
    <property type="match status" value="1"/>
</dbReference>
<evidence type="ECO:0000256" key="2">
    <source>
        <dbReference type="SAM" id="MobiDB-lite"/>
    </source>
</evidence>
<organism evidence="4 5">
    <name type="scientific">Georgenia subflava</name>
    <dbReference type="NCBI Taxonomy" id="1622177"/>
    <lineage>
        <taxon>Bacteria</taxon>
        <taxon>Bacillati</taxon>
        <taxon>Actinomycetota</taxon>
        <taxon>Actinomycetes</taxon>
        <taxon>Micrococcales</taxon>
        <taxon>Bogoriellaceae</taxon>
        <taxon>Georgenia</taxon>
    </lineage>
</organism>
<evidence type="ECO:0000259" key="3">
    <source>
        <dbReference type="Pfam" id="PF00472"/>
    </source>
</evidence>
<dbReference type="GO" id="GO:0072344">
    <property type="term" value="P:rescue of stalled ribosome"/>
    <property type="evidence" value="ECO:0007669"/>
    <property type="project" value="TreeGrafter"/>
</dbReference>
<keyword evidence="4" id="KW-0378">Hydrolase</keyword>
<comment type="caution">
    <text evidence="4">The sequence shown here is derived from an EMBL/GenBank/DDBJ whole genome shotgun (WGS) entry which is preliminary data.</text>
</comment>
<feature type="region of interest" description="Disordered" evidence="2">
    <location>
        <begin position="101"/>
        <end position="143"/>
    </location>
</feature>
<proteinExistence type="inferred from homology"/>
<protein>
    <submittedName>
        <fullName evidence="4">Aminoacyl-tRNA hydrolase</fullName>
        <ecNumber evidence="4">3.1.1.29</ecNumber>
    </submittedName>
</protein>
<dbReference type="OrthoDB" id="9815709at2"/>
<dbReference type="Proteomes" id="UP000437709">
    <property type="component" value="Unassembled WGS sequence"/>
</dbReference>
<evidence type="ECO:0000313" key="4">
    <source>
        <dbReference type="EMBL" id="MPV36733.1"/>
    </source>
</evidence>
<reference evidence="4 5" key="1">
    <citation type="submission" date="2019-10" db="EMBL/GenBank/DDBJ databases">
        <title>Georgenia wutianyii sp. nov. and Georgenia yuyongxinii sp. nov. isolated from plateau pika (Ochotona curzoniae) in the Qinghai-Tibet plateau of China.</title>
        <authorList>
            <person name="Tian Z."/>
        </authorList>
    </citation>
    <scope>NUCLEOTIDE SEQUENCE [LARGE SCALE GENOMIC DNA]</scope>
    <source>
        <strain evidence="4 5">JCM 19765</strain>
    </source>
</reference>
<dbReference type="SUPFAM" id="SSF75620">
    <property type="entry name" value="Release factor"/>
    <property type="match status" value="1"/>
</dbReference>
<dbReference type="GO" id="GO:0043022">
    <property type="term" value="F:ribosome binding"/>
    <property type="evidence" value="ECO:0007669"/>
    <property type="project" value="TreeGrafter"/>
</dbReference>
<dbReference type="NCBIfam" id="NF006718">
    <property type="entry name" value="PRK09256.1"/>
    <property type="match status" value="1"/>
</dbReference>
<dbReference type="GO" id="GO:0004045">
    <property type="term" value="F:peptidyl-tRNA hydrolase activity"/>
    <property type="evidence" value="ECO:0007669"/>
    <property type="project" value="UniProtKB-EC"/>
</dbReference>
<dbReference type="RefSeq" id="WP_152195300.1">
    <property type="nucleotide sequence ID" value="NZ_VUKD01000003.1"/>
</dbReference>
<feature type="compositionally biased region" description="Basic residues" evidence="2">
    <location>
        <begin position="130"/>
        <end position="143"/>
    </location>
</feature>
<dbReference type="InterPro" id="IPR045853">
    <property type="entry name" value="Pep_chain_release_fac_I_sf"/>
</dbReference>
<sequence length="143" mass="15612">MVVREPVRVAAGVSIDPSELQWRFSRSGGPGGQGVNTTDSRVELSFDIGVSAALTDAQRGRVLDALGGRLVGGVLTVTASERRSQLQNRRSAQDRLVALLAEALAPPPRARRPTKPSRGALRRRTEAKQRHSRTKQLRRRPSD</sequence>
<evidence type="ECO:0000256" key="1">
    <source>
        <dbReference type="ARBA" id="ARBA00010835"/>
    </source>
</evidence>
<dbReference type="AlphaFoldDB" id="A0A6N7EHZ6"/>
<dbReference type="Pfam" id="PF00472">
    <property type="entry name" value="RF-1"/>
    <property type="match status" value="1"/>
</dbReference>
<gene>
    <name evidence="4" type="ORF">GB881_06620</name>
</gene>
<dbReference type="EMBL" id="WHPC01000018">
    <property type="protein sequence ID" value="MPV36733.1"/>
    <property type="molecule type" value="Genomic_DNA"/>
</dbReference>
<comment type="similarity">
    <text evidence="1">Belongs to the prokaryotic/mitochondrial release factor family.</text>
</comment>
<dbReference type="GO" id="GO:0003747">
    <property type="term" value="F:translation release factor activity"/>
    <property type="evidence" value="ECO:0007669"/>
    <property type="project" value="InterPro"/>
</dbReference>